<keyword evidence="1" id="KW-0472">Membrane</keyword>
<accession>A0A2M6XTQ4</accession>
<evidence type="ECO:0000313" key="3">
    <source>
        <dbReference type="Proteomes" id="UP000230586"/>
    </source>
</evidence>
<organism evidence="2 3">
    <name type="scientific">Candidatus Kuenenbacteria bacterium CG08_land_8_20_14_0_20_37_23</name>
    <dbReference type="NCBI Taxonomy" id="1974617"/>
    <lineage>
        <taxon>Bacteria</taxon>
        <taxon>Candidatus Kueneniibacteriota</taxon>
    </lineage>
</organism>
<evidence type="ECO:0000256" key="1">
    <source>
        <dbReference type="SAM" id="Phobius"/>
    </source>
</evidence>
<evidence type="ECO:0008006" key="4">
    <source>
        <dbReference type="Google" id="ProtNLM"/>
    </source>
</evidence>
<reference evidence="3" key="1">
    <citation type="submission" date="2017-09" db="EMBL/GenBank/DDBJ databases">
        <title>Depth-based differentiation of microbial function through sediment-hosted aquifers and enrichment of novel symbionts in the deep terrestrial subsurface.</title>
        <authorList>
            <person name="Probst A.J."/>
            <person name="Ladd B."/>
            <person name="Jarett J.K."/>
            <person name="Geller-Mcgrath D.E."/>
            <person name="Sieber C.M.K."/>
            <person name="Emerson J.B."/>
            <person name="Anantharaman K."/>
            <person name="Thomas B.C."/>
            <person name="Malmstrom R."/>
            <person name="Stieglmeier M."/>
            <person name="Klingl A."/>
            <person name="Woyke T."/>
            <person name="Ryan C.M."/>
            <person name="Banfield J.F."/>
        </authorList>
    </citation>
    <scope>NUCLEOTIDE SEQUENCE [LARGE SCALE GENOMIC DNA]</scope>
</reference>
<proteinExistence type="predicted"/>
<dbReference type="Gene3D" id="2.60.40.10">
    <property type="entry name" value="Immunoglobulins"/>
    <property type="match status" value="2"/>
</dbReference>
<dbReference type="EMBL" id="PEXX01000002">
    <property type="protein sequence ID" value="PIU11017.1"/>
    <property type="molecule type" value="Genomic_DNA"/>
</dbReference>
<dbReference type="InterPro" id="IPR013783">
    <property type="entry name" value="Ig-like_fold"/>
</dbReference>
<sequence length="684" mass="75408">MISAIKKLNNKKFFRGAVLLAIFAISALCYPFSQVQAGRVDNFSDRLTRLAGGVYTDHEIKFKTKSGVSSSLDIIEITFGNNFGLSEISIDDVDLFSGSATGLENEKNLTASAAADRWGLALSGQVLTFTPPTNSAQGEVAINDYVVIRIGKNASGGINQIKNPNSSGIYAVSVSGAFGDSGEAYARIIQNDQVTVAAVVASGSGGPGSITPDNGAPGVSNIFIENLTSNSARIHWETEERSTGVLEYGLDTIYGSEFKDLDNLLFGHNFDINFLTQDTIYYFRIKAKDFVGNETITKDYFFKTLSVVNVDNFSAVGFDGQVLLEWQNPEIDNMAGVRIVRSEKGYVGSPQDGTVIYEGPGLSFLDRNVINGRWYFYSAFVYDTTRQYSSGALAEAVPFASGQAVPPKPEEIDIGKYIEIIGGLRFADLKFFVANETIALDANDENRVSVLASSLLKILLPKDKVVKKLKTIIADIGNSSYLLKIDKKRDTYTTTVSAPGFAGEYPIIVLVVVYDDGSKDSVAGTLAVEGYGVVEEIGEAKFGEAKAGLYANKVAGVKVTLFAKQIEDGEEIWATWNGIKYFQDNPQLTAADGEYGYMVPNGEYLMTLEKNGYRKSMTPKFEVDNNIVNWDLNLDRTMERKWYMNFWWWILAILIFTFFFWRSRNKRKGKAEKEKMRLEAEAVN</sequence>
<dbReference type="Gene3D" id="2.60.40.1120">
    <property type="entry name" value="Carboxypeptidase-like, regulatory domain"/>
    <property type="match status" value="1"/>
</dbReference>
<dbReference type="Proteomes" id="UP000230586">
    <property type="component" value="Unassembled WGS sequence"/>
</dbReference>
<gene>
    <name evidence="2" type="ORF">COT27_00130</name>
</gene>
<keyword evidence="1" id="KW-0812">Transmembrane</keyword>
<keyword evidence="1" id="KW-1133">Transmembrane helix</keyword>
<dbReference type="SUPFAM" id="SSF49265">
    <property type="entry name" value="Fibronectin type III"/>
    <property type="match status" value="1"/>
</dbReference>
<evidence type="ECO:0000313" key="2">
    <source>
        <dbReference type="EMBL" id="PIU11017.1"/>
    </source>
</evidence>
<dbReference type="AlphaFoldDB" id="A0A2M6XTQ4"/>
<feature type="transmembrane region" description="Helical" evidence="1">
    <location>
        <begin position="642"/>
        <end position="661"/>
    </location>
</feature>
<dbReference type="InterPro" id="IPR036116">
    <property type="entry name" value="FN3_sf"/>
</dbReference>
<comment type="caution">
    <text evidence="2">The sequence shown here is derived from an EMBL/GenBank/DDBJ whole genome shotgun (WGS) entry which is preliminary data.</text>
</comment>
<name>A0A2M6XTQ4_9BACT</name>
<protein>
    <recommendedName>
        <fullName evidence="4">Fibronectin type-III domain-containing protein</fullName>
    </recommendedName>
</protein>